<protein>
    <submittedName>
        <fullName evidence="1">Uncharacterized protein</fullName>
    </submittedName>
</protein>
<keyword evidence="2" id="KW-1185">Reference proteome</keyword>
<reference evidence="1" key="1">
    <citation type="submission" date="2021-05" db="EMBL/GenBank/DDBJ databases">
        <authorList>
            <person name="Scholz U."/>
            <person name="Mascher M."/>
            <person name="Fiebig A."/>
        </authorList>
    </citation>
    <scope>NUCLEOTIDE SEQUENCE [LARGE SCALE GENOMIC DNA]</scope>
</reference>
<sequence>MSTYPVLNDQPIDQWKIMDLKDELCRRNLPINGLKEELVKRLFEDLQGDIEGTVSGSFPDDYLKEDEITGSADVSVCQAVMEPSVDEDPSLVSMQTEDLVSVKEAIKESAAATIDVSREFLVTAEEVSQITLAAAEVSDAPLFDVATTDKICLSVVATKDGLESAPPDGTMAKEVHAQAAGRSEFIAEKALEEDVGKKTIVDYPFATTDVKLDVTPAKGNLAADILEHEVVSSPSDAIVSHADHWDVDAVAAALGHNIDALIPKISSIDNDWMNCKDHKDSGQTSSACKLTLSGPIVQTSGTLPATMSTYHVLNNQPIDQWKVTELKDELCRRNLPIEGLKDDLVKRLFADLEGNILGGSPPDGDLKDAGTPGSAGASVSQDAMEPNVDEDLSHLATQEGDPAVSMTEFSKESAHATRGVSQDAIVTTEEVSQTCHVAAIDSNAPLFDSATTDKVSLSESTVVKGASPQADLHEEIIAEKAPEEGTIKKVIVDYLPYDVACTNVKLDASSAKDKLDSAIVEQEAAHSPPDAIVPHTDHLDAHATATAPGQNADTLIPKIDSGGIAFMDGKDHKDSGRTNGACKPSVSGTKDQVSEANTEICSQIKCVLISHDNIPTNGDRNADNSDLELEAKMDMVEAPCSIPSIGDDLQALDDGNQLTKNGTSLQEIEYTTDMNLDKKSDSPDGASPEKINLVRSSGNEPIEDDVMESKHAIANIRSDDLLRETEDTSDHKVKEVLLFNTVDSSVQTKDIVAEEKPVTPSEKRKPEDKEVVAVEPIKRQRRVDNVKLPREQACKSWSDSPKDVVQPALRLPFGRSNSTATGNSHREQIVPLSQKPATTSLRIDRFVRPFTLKAVQELLGRTGSICSFWMDHIKTHCYVTYSSVDEAVATRNAVYNLQWPLHNGSYLVAEFVDPHEVKLNIEHPPPPQVLNSLRTDTVPKAAAFQQSKANQTMLPHAAGTSRGVLPVPQPLPKLFPISKPGSEREMLPPPPKKPETTRVLTLDDLFKRTQASPMIYYLPLSEEEVAAKLAARSKRRKRG</sequence>
<organism evidence="1 2">
    <name type="scientific">Avena sativa</name>
    <name type="common">Oat</name>
    <dbReference type="NCBI Taxonomy" id="4498"/>
    <lineage>
        <taxon>Eukaryota</taxon>
        <taxon>Viridiplantae</taxon>
        <taxon>Streptophyta</taxon>
        <taxon>Embryophyta</taxon>
        <taxon>Tracheophyta</taxon>
        <taxon>Spermatophyta</taxon>
        <taxon>Magnoliopsida</taxon>
        <taxon>Liliopsida</taxon>
        <taxon>Poales</taxon>
        <taxon>Poaceae</taxon>
        <taxon>BOP clade</taxon>
        <taxon>Pooideae</taxon>
        <taxon>Poodae</taxon>
        <taxon>Poeae</taxon>
        <taxon>Poeae Chloroplast Group 1 (Aveneae type)</taxon>
        <taxon>Aveninae</taxon>
        <taxon>Avena</taxon>
    </lineage>
</organism>
<accession>A0ACD5YS04</accession>
<evidence type="ECO:0000313" key="2">
    <source>
        <dbReference type="Proteomes" id="UP001732700"/>
    </source>
</evidence>
<reference evidence="1" key="2">
    <citation type="submission" date="2025-09" db="UniProtKB">
        <authorList>
            <consortium name="EnsemblPlants"/>
        </authorList>
    </citation>
    <scope>IDENTIFICATION</scope>
</reference>
<name>A0ACD5YS04_AVESA</name>
<proteinExistence type="predicted"/>
<dbReference type="EnsemblPlants" id="AVESA.00010b.r2.6AG1057990.2">
    <property type="protein sequence ID" value="AVESA.00010b.r2.6AG1057990.2.CDS"/>
    <property type="gene ID" value="AVESA.00010b.r2.6AG1057990"/>
</dbReference>
<evidence type="ECO:0000313" key="1">
    <source>
        <dbReference type="EnsemblPlants" id="AVESA.00010b.r2.6AG1057990.2.CDS"/>
    </source>
</evidence>
<dbReference type="Proteomes" id="UP001732700">
    <property type="component" value="Chromosome 6A"/>
</dbReference>